<organism evidence="2 3">
    <name type="scientific">Trichonephila clavipes</name>
    <name type="common">Golden silk orbweaver</name>
    <name type="synonym">Nephila clavipes</name>
    <dbReference type="NCBI Taxonomy" id="2585209"/>
    <lineage>
        <taxon>Eukaryota</taxon>
        <taxon>Metazoa</taxon>
        <taxon>Ecdysozoa</taxon>
        <taxon>Arthropoda</taxon>
        <taxon>Chelicerata</taxon>
        <taxon>Arachnida</taxon>
        <taxon>Araneae</taxon>
        <taxon>Araneomorphae</taxon>
        <taxon>Entelegynae</taxon>
        <taxon>Araneoidea</taxon>
        <taxon>Nephilidae</taxon>
        <taxon>Trichonephila</taxon>
    </lineage>
</organism>
<evidence type="ECO:0000256" key="1">
    <source>
        <dbReference type="SAM" id="MobiDB-lite"/>
    </source>
</evidence>
<feature type="region of interest" description="Disordered" evidence="1">
    <location>
        <begin position="51"/>
        <end position="73"/>
    </location>
</feature>
<evidence type="ECO:0000313" key="2">
    <source>
        <dbReference type="EMBL" id="GFY30671.1"/>
    </source>
</evidence>
<evidence type="ECO:0000313" key="3">
    <source>
        <dbReference type="Proteomes" id="UP000887159"/>
    </source>
</evidence>
<name>A0A8X6WAN6_TRICX</name>
<dbReference type="EMBL" id="BMAU01021394">
    <property type="protein sequence ID" value="GFY30671.1"/>
    <property type="molecule type" value="Genomic_DNA"/>
</dbReference>
<gene>
    <name evidence="2" type="ORF">TNCV_3118311</name>
</gene>
<dbReference type="AlphaFoldDB" id="A0A8X6WAN6"/>
<reference evidence="2" key="1">
    <citation type="submission" date="2020-08" db="EMBL/GenBank/DDBJ databases">
        <title>Multicomponent nature underlies the extraordinary mechanical properties of spider dragline silk.</title>
        <authorList>
            <person name="Kono N."/>
            <person name="Nakamura H."/>
            <person name="Mori M."/>
            <person name="Yoshida Y."/>
            <person name="Ohtoshi R."/>
            <person name="Malay A.D."/>
            <person name="Moran D.A.P."/>
            <person name="Tomita M."/>
            <person name="Numata K."/>
            <person name="Arakawa K."/>
        </authorList>
    </citation>
    <scope>NUCLEOTIDE SEQUENCE</scope>
</reference>
<accession>A0A8X6WAN6</accession>
<sequence>MGSSPGTTEDLGRKESYQSLRQVGLLDVRLLLAVVLNTIQVTVRFSSVPPQFKERTPWSSQRPPTSLPFPPTSQEDLQLDGYLESPHPWCKSTIHLQTFISSLGFEPWPYSSAVSVANHYTGWATLKIS</sequence>
<comment type="caution">
    <text evidence="2">The sequence shown here is derived from an EMBL/GenBank/DDBJ whole genome shotgun (WGS) entry which is preliminary data.</text>
</comment>
<proteinExistence type="predicted"/>
<keyword evidence="3" id="KW-1185">Reference proteome</keyword>
<protein>
    <submittedName>
        <fullName evidence="2">Uncharacterized protein</fullName>
    </submittedName>
</protein>
<dbReference type="Proteomes" id="UP000887159">
    <property type="component" value="Unassembled WGS sequence"/>
</dbReference>